<evidence type="ECO:0000313" key="2">
    <source>
        <dbReference type="EMBL" id="CAF9937820.1"/>
    </source>
</evidence>
<reference evidence="2" key="1">
    <citation type="submission" date="2021-03" db="EMBL/GenBank/DDBJ databases">
        <authorList>
            <person name="Tagirdzhanova G."/>
        </authorList>
    </citation>
    <scope>NUCLEOTIDE SEQUENCE</scope>
</reference>
<dbReference type="InterPro" id="IPR036928">
    <property type="entry name" value="AS_sf"/>
</dbReference>
<dbReference type="OrthoDB" id="5423360at2759"/>
<accession>A0A8H3IZW9</accession>
<proteinExistence type="predicted"/>
<dbReference type="AlphaFoldDB" id="A0A8H3IZW9"/>
<dbReference type="Proteomes" id="UP000664534">
    <property type="component" value="Unassembled WGS sequence"/>
</dbReference>
<sequence>MQSRWTALGSEPAIDTSSNFRLGHRHYLARPSGFKRCRPNINGVGNNDEASLATYFRVEKNQIINADCLRAWRVNCLDNDDAFHPSFLQEVIFGGADDVHLESDTRGILEAWETLHVSFAPGLSITNGPYLVKNGFIHSIWRVYDDRQLAFVQSTWPSIEDESTYVEINAAGNGYRGHGIAVPARSYAQDFGSPTQDDSENGQRSLKGIRIAVKDNYHIRGTRTSLGNRAYYETSPTQSVTSAVLLRLINAGAHIVGKAHLSSFAMMEHPTSGGNAAAIAAYDWLDLALCSDTTGSARIPALQTGIFGFRPSTHSISTEGLVKAWSAMDTPALLGRDLLIFPKVLKVLQLAEPIDSYSKKPPFEILYPRDFIPEDSPEQVDAMKDFIEDEDWQKTAPVEEKDLQEYLCNLTCHGWFYSAYHSFENFRQEYMAANGHAPFVTEVVRWYWHLGSQVTSEQHAEMMKRLSVFKKWFLHQYQVGGLRNNMMAIHIDTIKPRYRDEYPGNGSPEVPGLRPTYLSAILGAPELAVPITQLQYQSRVTGKEEKLPMVVSLMGAPGSDMQLLEWTIDSLRKSNRPVKVNTGKVAFDT</sequence>
<dbReference type="EMBL" id="CAJPDT010000102">
    <property type="protein sequence ID" value="CAF9937820.1"/>
    <property type="molecule type" value="Genomic_DNA"/>
</dbReference>
<evidence type="ECO:0000313" key="3">
    <source>
        <dbReference type="Proteomes" id="UP000664534"/>
    </source>
</evidence>
<keyword evidence="3" id="KW-1185">Reference proteome</keyword>
<gene>
    <name evidence="2" type="ORF">IMSHALPRED_000559</name>
</gene>
<evidence type="ECO:0000259" key="1">
    <source>
        <dbReference type="Pfam" id="PF01425"/>
    </source>
</evidence>
<dbReference type="Gene3D" id="3.90.1300.10">
    <property type="entry name" value="Amidase signature (AS) domain"/>
    <property type="match status" value="1"/>
</dbReference>
<feature type="domain" description="Amidase" evidence="1">
    <location>
        <begin position="200"/>
        <end position="267"/>
    </location>
</feature>
<dbReference type="PANTHER" id="PTHR46310">
    <property type="entry name" value="AMIDASE 1"/>
    <property type="match status" value="1"/>
</dbReference>
<organism evidence="2 3">
    <name type="scientific">Imshaugia aleurites</name>
    <dbReference type="NCBI Taxonomy" id="172621"/>
    <lineage>
        <taxon>Eukaryota</taxon>
        <taxon>Fungi</taxon>
        <taxon>Dikarya</taxon>
        <taxon>Ascomycota</taxon>
        <taxon>Pezizomycotina</taxon>
        <taxon>Lecanoromycetes</taxon>
        <taxon>OSLEUM clade</taxon>
        <taxon>Lecanoromycetidae</taxon>
        <taxon>Lecanorales</taxon>
        <taxon>Lecanorineae</taxon>
        <taxon>Parmeliaceae</taxon>
        <taxon>Imshaugia</taxon>
    </lineage>
</organism>
<protein>
    <recommendedName>
        <fullName evidence="1">Amidase domain-containing protein</fullName>
    </recommendedName>
</protein>
<dbReference type="PANTHER" id="PTHR46310:SF7">
    <property type="entry name" value="AMIDASE 1"/>
    <property type="match status" value="1"/>
</dbReference>
<dbReference type="InterPro" id="IPR023631">
    <property type="entry name" value="Amidase_dom"/>
</dbReference>
<feature type="domain" description="Amidase" evidence="1">
    <location>
        <begin position="272"/>
        <end position="564"/>
    </location>
</feature>
<name>A0A8H3IZW9_9LECA</name>
<dbReference type="Pfam" id="PF01425">
    <property type="entry name" value="Amidase"/>
    <property type="match status" value="2"/>
</dbReference>
<dbReference type="SUPFAM" id="SSF75304">
    <property type="entry name" value="Amidase signature (AS) enzymes"/>
    <property type="match status" value="1"/>
</dbReference>
<comment type="caution">
    <text evidence="2">The sequence shown here is derived from an EMBL/GenBank/DDBJ whole genome shotgun (WGS) entry which is preliminary data.</text>
</comment>